<proteinExistence type="predicted"/>
<sequence>MKLLFFAFLMAFVRCNGGGGQQEAKKPEITTQLYYYQLVPPMKYEIVIVSGKLNSQYPRVHTQLDTDSLGNFVVTSKELSLNSRGDLLIWYAFPETNFDDLRIIAMFDNAEQMRATRGRVYMNKEYANYSMPEQIPFGMLTPAVEKKQQRKN</sequence>
<dbReference type="AlphaFoldDB" id="A0A183CBB5"/>
<reference evidence="2" key="2">
    <citation type="submission" date="2014-05" db="EMBL/GenBank/DDBJ databases">
        <title>The genome and life-stage specific transcriptomes of Globodera pallida elucidate key aspects of plant parasitism by a cyst nematode.</title>
        <authorList>
            <person name="Cotton J.A."/>
            <person name="Lilley C.J."/>
            <person name="Jones L.M."/>
            <person name="Kikuchi T."/>
            <person name="Reid A.J."/>
            <person name="Thorpe P."/>
            <person name="Tsai I.J."/>
            <person name="Beasley H."/>
            <person name="Blok V."/>
            <person name="Cock P.J.A."/>
            <person name="Van den Akker S.E."/>
            <person name="Holroyd N."/>
            <person name="Hunt M."/>
            <person name="Mantelin S."/>
            <person name="Naghra H."/>
            <person name="Pain A."/>
            <person name="Palomares-Rius J.E."/>
            <person name="Zarowiecki M."/>
            <person name="Berriman M."/>
            <person name="Jones J.T."/>
            <person name="Urwin P.E."/>
        </authorList>
    </citation>
    <scope>NUCLEOTIDE SEQUENCE [LARGE SCALE GENOMIC DNA]</scope>
    <source>
        <strain evidence="2">Lindley</strain>
    </source>
</reference>
<evidence type="ECO:0000313" key="3">
    <source>
        <dbReference type="WBParaSite" id="GPLIN_001016600"/>
    </source>
</evidence>
<feature type="chain" id="PRO_5008147355" evidence="1">
    <location>
        <begin position="18"/>
        <end position="152"/>
    </location>
</feature>
<name>A0A183CBB5_GLOPA</name>
<protein>
    <submittedName>
        <fullName evidence="3">Lipoprotein</fullName>
    </submittedName>
</protein>
<feature type="signal peptide" evidence="1">
    <location>
        <begin position="1"/>
        <end position="17"/>
    </location>
</feature>
<dbReference type="WBParaSite" id="GPLIN_001016600">
    <property type="protein sequence ID" value="GPLIN_001016600"/>
    <property type="gene ID" value="GPLIN_001016600"/>
</dbReference>
<organism evidence="2 3">
    <name type="scientific">Globodera pallida</name>
    <name type="common">Potato cyst nematode worm</name>
    <name type="synonym">Heterodera pallida</name>
    <dbReference type="NCBI Taxonomy" id="36090"/>
    <lineage>
        <taxon>Eukaryota</taxon>
        <taxon>Metazoa</taxon>
        <taxon>Ecdysozoa</taxon>
        <taxon>Nematoda</taxon>
        <taxon>Chromadorea</taxon>
        <taxon>Rhabditida</taxon>
        <taxon>Tylenchina</taxon>
        <taxon>Tylenchomorpha</taxon>
        <taxon>Tylenchoidea</taxon>
        <taxon>Heteroderidae</taxon>
        <taxon>Heteroderinae</taxon>
        <taxon>Globodera</taxon>
    </lineage>
</organism>
<keyword evidence="2" id="KW-1185">Reference proteome</keyword>
<reference evidence="3" key="3">
    <citation type="submission" date="2016-06" db="UniProtKB">
        <authorList>
            <consortium name="WormBaseParasite"/>
        </authorList>
    </citation>
    <scope>IDENTIFICATION</scope>
</reference>
<keyword evidence="1" id="KW-0732">Signal</keyword>
<reference evidence="2" key="1">
    <citation type="submission" date="2013-12" db="EMBL/GenBank/DDBJ databases">
        <authorList>
            <person name="Aslett M."/>
        </authorList>
    </citation>
    <scope>NUCLEOTIDE SEQUENCE [LARGE SCALE GENOMIC DNA]</scope>
    <source>
        <strain evidence="2">Lindley</strain>
    </source>
</reference>
<accession>A0A183CBB5</accession>
<evidence type="ECO:0000313" key="2">
    <source>
        <dbReference type="Proteomes" id="UP000050741"/>
    </source>
</evidence>
<dbReference type="Proteomes" id="UP000050741">
    <property type="component" value="Unassembled WGS sequence"/>
</dbReference>
<evidence type="ECO:0000256" key="1">
    <source>
        <dbReference type="SAM" id="SignalP"/>
    </source>
</evidence>